<dbReference type="Proteomes" id="UP001596109">
    <property type="component" value="Unassembled WGS sequence"/>
</dbReference>
<keyword evidence="2" id="KW-1185">Reference proteome</keyword>
<reference evidence="2" key="1">
    <citation type="journal article" date="2019" name="Int. J. Syst. Evol. Microbiol.">
        <title>The Global Catalogue of Microorganisms (GCM) 10K type strain sequencing project: providing services to taxonomists for standard genome sequencing and annotation.</title>
        <authorList>
            <consortium name="The Broad Institute Genomics Platform"/>
            <consortium name="The Broad Institute Genome Sequencing Center for Infectious Disease"/>
            <person name="Wu L."/>
            <person name="Ma J."/>
        </authorList>
    </citation>
    <scope>NUCLEOTIDE SEQUENCE [LARGE SCALE GENOMIC DNA]</scope>
    <source>
        <strain evidence="2">CGMCC 4.1434</strain>
    </source>
</reference>
<dbReference type="EMBL" id="JBHSNO010000006">
    <property type="protein sequence ID" value="MFC5589817.1"/>
    <property type="molecule type" value="Genomic_DNA"/>
</dbReference>
<dbReference type="RefSeq" id="WP_381435281.1">
    <property type="nucleotide sequence ID" value="NZ_JBHSNO010000006.1"/>
</dbReference>
<sequence>MSQKNSNHKSHASYTLSDLLKGKDIEIVAASLLLLGKLKVDSVQLFRDQPVIAVTLLGQFKQMGDKKANELADFLEKNGDMTLDEVFEGIKKRMAKDGVDERGRKK</sequence>
<evidence type="ECO:0000313" key="1">
    <source>
        <dbReference type="EMBL" id="MFC5589817.1"/>
    </source>
</evidence>
<protein>
    <submittedName>
        <fullName evidence="1">Uncharacterized protein</fullName>
    </submittedName>
</protein>
<comment type="caution">
    <text evidence="1">The sequence shown here is derived from an EMBL/GenBank/DDBJ whole genome shotgun (WGS) entry which is preliminary data.</text>
</comment>
<organism evidence="1 2">
    <name type="scientific">Sporosarcina soli</name>
    <dbReference type="NCBI Taxonomy" id="334736"/>
    <lineage>
        <taxon>Bacteria</taxon>
        <taxon>Bacillati</taxon>
        <taxon>Bacillota</taxon>
        <taxon>Bacilli</taxon>
        <taxon>Bacillales</taxon>
        <taxon>Caryophanaceae</taxon>
        <taxon>Sporosarcina</taxon>
    </lineage>
</organism>
<gene>
    <name evidence="1" type="ORF">ACFPRA_13005</name>
</gene>
<accession>A0ABW0TK16</accession>
<name>A0ABW0TK16_9BACL</name>
<proteinExistence type="predicted"/>
<evidence type="ECO:0000313" key="2">
    <source>
        <dbReference type="Proteomes" id="UP001596109"/>
    </source>
</evidence>